<dbReference type="EMBL" id="NPDT01000001">
    <property type="protein sequence ID" value="PJZ66765.1"/>
    <property type="molecule type" value="Genomic_DNA"/>
</dbReference>
<dbReference type="SMART" id="SM00327">
    <property type="entry name" value="VWA"/>
    <property type="match status" value="1"/>
</dbReference>
<feature type="region of interest" description="Disordered" evidence="1">
    <location>
        <begin position="290"/>
        <end position="314"/>
    </location>
</feature>
<dbReference type="Gene3D" id="3.40.50.410">
    <property type="entry name" value="von Willebrand factor, type A domain"/>
    <property type="match status" value="1"/>
</dbReference>
<dbReference type="RefSeq" id="WP_100757361.1">
    <property type="nucleotide sequence ID" value="NZ_NPDT01000001.1"/>
</dbReference>
<dbReference type="PROSITE" id="PS50234">
    <property type="entry name" value="VWFA"/>
    <property type="match status" value="1"/>
</dbReference>
<dbReference type="InterPro" id="IPR036465">
    <property type="entry name" value="vWFA_dom_sf"/>
</dbReference>
<dbReference type="InterPro" id="IPR002035">
    <property type="entry name" value="VWF_A"/>
</dbReference>
<evidence type="ECO:0000313" key="4">
    <source>
        <dbReference type="Proteomes" id="UP000231912"/>
    </source>
</evidence>
<comment type="caution">
    <text evidence="3">The sequence shown here is derived from an EMBL/GenBank/DDBJ whole genome shotgun (WGS) entry which is preliminary data.</text>
</comment>
<proteinExistence type="predicted"/>
<reference evidence="3 4" key="1">
    <citation type="submission" date="2017-07" db="EMBL/GenBank/DDBJ databases">
        <title>Leptospira spp. isolated from tropical soils.</title>
        <authorList>
            <person name="Thibeaux R."/>
            <person name="Iraola G."/>
            <person name="Ferres I."/>
            <person name="Bierque E."/>
            <person name="Girault D."/>
            <person name="Soupe-Gilbert M.-E."/>
            <person name="Picardeau M."/>
            <person name="Goarant C."/>
        </authorList>
    </citation>
    <scope>NUCLEOTIDE SEQUENCE [LARGE SCALE GENOMIC DNA]</scope>
    <source>
        <strain evidence="3 4">FH2-C-A2</strain>
    </source>
</reference>
<name>A0A2M9ZEB3_9LEPT</name>
<organism evidence="3 4">
    <name type="scientific">Leptospira wolffii</name>
    <dbReference type="NCBI Taxonomy" id="409998"/>
    <lineage>
        <taxon>Bacteria</taxon>
        <taxon>Pseudomonadati</taxon>
        <taxon>Spirochaetota</taxon>
        <taxon>Spirochaetia</taxon>
        <taxon>Leptospirales</taxon>
        <taxon>Leptospiraceae</taxon>
        <taxon>Leptospira</taxon>
    </lineage>
</organism>
<dbReference type="SUPFAM" id="SSF53300">
    <property type="entry name" value="vWA-like"/>
    <property type="match status" value="1"/>
</dbReference>
<feature type="domain" description="VWFA" evidence="2">
    <location>
        <begin position="47"/>
        <end position="228"/>
    </location>
</feature>
<accession>A0A2M9ZEB3</accession>
<evidence type="ECO:0000259" key="2">
    <source>
        <dbReference type="PROSITE" id="PS50234"/>
    </source>
</evidence>
<dbReference type="AlphaFoldDB" id="A0A2M9ZEB3"/>
<gene>
    <name evidence="3" type="ORF">CH371_01275</name>
</gene>
<evidence type="ECO:0000313" key="3">
    <source>
        <dbReference type="EMBL" id="PJZ66765.1"/>
    </source>
</evidence>
<sequence>MLFFLQIGKIGIVRVLSGRFSILLLLLFAFPLRSAPELSPPENRESSKLFVLDASGSMNEYLGIYQKIHLAKKYVRHYVDKLEDETEVGFIAYGNRLPGCQSSRLYQPLEKGNRPQFRNKLFGLTPSGATPLAESIRIAGDYIIRRKSPTELILVTDGIESCYGDPEKELRILQQKGVDFKMHVLGLGLKPEEKRIMESLAKTGRGTYYNVEGDGDFYNAMEDLLKKEAPPKIAHPEIEAPALDRKIRITNMEKSSEGSETDSYRVDFEFENPDSTEQCVILNLKRSGNSKPQEWNPLRASRPEQTLRTDQSCFSSSNGKGSFLIEVPKNLPLQLELELWDMSKIPQSVGNSGERRIRN</sequence>
<dbReference type="Pfam" id="PF13519">
    <property type="entry name" value="VWA_2"/>
    <property type="match status" value="1"/>
</dbReference>
<evidence type="ECO:0000256" key="1">
    <source>
        <dbReference type="SAM" id="MobiDB-lite"/>
    </source>
</evidence>
<protein>
    <recommendedName>
        <fullName evidence="2">VWFA domain-containing protein</fullName>
    </recommendedName>
</protein>
<dbReference type="Proteomes" id="UP000231912">
    <property type="component" value="Unassembled WGS sequence"/>
</dbReference>